<name>A0ABD4Z7D9_9CREN</name>
<dbReference type="InterPro" id="IPR027849">
    <property type="entry name" value="DUF4434"/>
</dbReference>
<dbReference type="AlphaFoldDB" id="A0ABD4Z7D9"/>
<evidence type="ECO:0000313" key="3">
    <source>
        <dbReference type="Proteomes" id="UP001529235"/>
    </source>
</evidence>
<feature type="domain" description="DUF4434" evidence="1">
    <location>
        <begin position="35"/>
        <end position="186"/>
    </location>
</feature>
<comment type="caution">
    <text evidence="2">The sequence shown here is derived from an EMBL/GenBank/DDBJ whole genome shotgun (WGS) entry which is preliminary data.</text>
</comment>
<organism evidence="2 3">
    <name type="scientific">Ignisphaera cupida</name>
    <dbReference type="NCBI Taxonomy" id="3050454"/>
    <lineage>
        <taxon>Archaea</taxon>
        <taxon>Thermoproteota</taxon>
        <taxon>Thermoprotei</taxon>
        <taxon>Desulfurococcales</taxon>
        <taxon>Desulfurococcaceae</taxon>
        <taxon>Ignisphaera</taxon>
    </lineage>
</organism>
<dbReference type="GO" id="GO:0016787">
    <property type="term" value="F:hydrolase activity"/>
    <property type="evidence" value="ECO:0007669"/>
    <property type="project" value="UniProtKB-KW"/>
</dbReference>
<dbReference type="EMBL" id="JASNVW010000005">
    <property type="protein sequence ID" value="MDK6029246.1"/>
    <property type="molecule type" value="Genomic_DNA"/>
</dbReference>
<gene>
    <name evidence="2" type="ORF">QPL79_07700</name>
</gene>
<dbReference type="InterPro" id="IPR017853">
    <property type="entry name" value="GH"/>
</dbReference>
<reference evidence="2 3" key="1">
    <citation type="submission" date="2023-05" db="EMBL/GenBank/DDBJ databases">
        <title>A new hyperthermophilic archaea 'Ignisphaera cupida' sp. nov. and description of the family 'Ignisphaeraceae' fam. nov.</title>
        <authorList>
            <person name="Podosokorskaya O.A."/>
            <person name="Elcheninov A.G."/>
            <person name="Klukina A."/>
            <person name="Merkel A.Y."/>
        </authorList>
    </citation>
    <scope>NUCLEOTIDE SEQUENCE [LARGE SCALE GENOMIC DNA]</scope>
    <source>
        <strain evidence="2 3">4213-co</strain>
    </source>
</reference>
<dbReference type="SUPFAM" id="SSF51445">
    <property type="entry name" value="(Trans)glycosidases"/>
    <property type="match status" value="1"/>
</dbReference>
<keyword evidence="3" id="KW-1185">Reference proteome</keyword>
<proteinExistence type="predicted"/>
<dbReference type="RefSeq" id="WP_285274230.1">
    <property type="nucleotide sequence ID" value="NZ_JASNVW010000005.1"/>
</dbReference>
<keyword evidence="2" id="KW-0378">Hydrolase</keyword>
<accession>A0ABD4Z7D9</accession>
<protein>
    <submittedName>
        <fullName evidence="2">Glycoside hydrolase family 42</fullName>
    </submittedName>
</protein>
<dbReference type="Proteomes" id="UP001529235">
    <property type="component" value="Unassembled WGS sequence"/>
</dbReference>
<evidence type="ECO:0000259" key="1">
    <source>
        <dbReference type="Pfam" id="PF14488"/>
    </source>
</evidence>
<evidence type="ECO:0000313" key="2">
    <source>
        <dbReference type="EMBL" id="MDK6029246.1"/>
    </source>
</evidence>
<sequence length="652" mass="74414">MVLARLYGLLLTNNEYKFILGVNYWPRKTNIRMWRDWDENAIKEDLELMKSLGIRAVRFFIKNEDFADENANVFPHAVEKLRRFLDLLRKYNIMGFATLIVGHMSGKNWEIPWARPNEIYTSHGIEKSMKFIETIVREFSDHPAATGWILSNELSLVKRAEKREEALAFLRAFSKTVSGIAKRSVVSSGDLPDSYMQETPNVSPYVDYVGPHLYLYDTDPVRHGYRYGAMIELFLNDRQVPVILEEFGFSTYQYSEESQARFINEILYTALANRASGAFIWCFSDFIHESDPPYEWRPLELGFGIVRKDGSLKPAAEVVKRFASELEILEKFRINTIYNRNPTVSVIAPFYLFSDYEFVWYKHAIGFWRAIEPVIMSYILLSSSSIDSSIVYEPLIKRPSVVEDKKMFLMPSTIVALSSTWRRLLELANDGIAIYISLLKGFGEFRALHEAATHLWVELMGVENMLEAGSHGIKYFGSTSIVFVKDFELIKKGEKIDLQIPTPVYTYKVREVDAEVIAVDSNGNPVLFKAVRGKGHVYTLTLPIELIQGVSETMDWSGKIQLLFKAIALDTKIDIIYESSSPEVEVKPFYGDKKGDLVIAINHGDSKKVVISSKKQINNAAKVAGDANLIEFSKDRIVVEMPKKSAIIIHVA</sequence>
<dbReference type="Pfam" id="PF14488">
    <property type="entry name" value="DUF4434"/>
    <property type="match status" value="1"/>
</dbReference>
<dbReference type="Gene3D" id="3.20.20.80">
    <property type="entry name" value="Glycosidases"/>
    <property type="match status" value="1"/>
</dbReference>